<dbReference type="InterPro" id="IPR041492">
    <property type="entry name" value="HAD_2"/>
</dbReference>
<comment type="pathway">
    <text evidence="3 10">Organic acid metabolism; glycolate biosynthesis; glycolate from 2-phosphoglycolate: step 1/1.</text>
</comment>
<dbReference type="InterPro" id="IPR023198">
    <property type="entry name" value="PGP-like_dom2"/>
</dbReference>
<dbReference type="PANTHER" id="PTHR43434:SF1">
    <property type="entry name" value="PHOSPHOGLYCOLATE PHOSPHATASE"/>
    <property type="match status" value="1"/>
</dbReference>
<dbReference type="SFLD" id="SFLDS00003">
    <property type="entry name" value="Haloacid_Dehalogenase"/>
    <property type="match status" value="1"/>
</dbReference>
<evidence type="ECO:0000256" key="9">
    <source>
        <dbReference type="ARBA" id="ARBA00023277"/>
    </source>
</evidence>
<evidence type="ECO:0000256" key="3">
    <source>
        <dbReference type="ARBA" id="ARBA00004818"/>
    </source>
</evidence>
<keyword evidence="6 10" id="KW-0479">Metal-binding</keyword>
<protein>
    <recommendedName>
        <fullName evidence="5 10">Phosphoglycolate phosphatase</fullName>
        <shortName evidence="10">PGP</shortName>
        <shortName evidence="10">PGPase</shortName>
        <ecNumber evidence="5 10">3.1.3.18</ecNumber>
    </recommendedName>
</protein>
<dbReference type="Gene3D" id="1.10.150.240">
    <property type="entry name" value="Putative phosphatase, domain 2"/>
    <property type="match status" value="1"/>
</dbReference>
<feature type="binding site" evidence="10">
    <location>
        <position position="258"/>
    </location>
    <ligand>
        <name>Mg(2+)</name>
        <dbReference type="ChEBI" id="CHEBI:18420"/>
    </ligand>
</feature>
<gene>
    <name evidence="12" type="ORF">B1H19_17555</name>
</gene>
<dbReference type="GO" id="GO:0046295">
    <property type="term" value="P:glycolate biosynthetic process"/>
    <property type="evidence" value="ECO:0007669"/>
    <property type="project" value="UniProtKB-UniRule"/>
</dbReference>
<dbReference type="PRINTS" id="PR00413">
    <property type="entry name" value="HADHALOGNASE"/>
</dbReference>
<sequence length="315" mass="32976">MPNSLRRSPSICRKKRRHTRSSAGWREPDSPCAWSPPTRTGNAPWPSHSTPNRAEGATEMNPTTTPTTSTPEATSPPPPPSPASAPASTPPIDTVVFDLDGTLVDTVADIAHAVNRALQPAGLPALTLAEVRGQVGLGGTALVRRALAKAGREAGPEEIAELQDAYLTAYAAEPVRHSTVYPGAARLLDELRGCGVRLGICTNKSGRITGELLAALDLTERVDAVVTGDTLPVRKPDPRPLRHTVELAGGTAALMVGDSTSDVRAARAARLPVACVAFGYHEDVPSLAPDAVLTDYATFFTTVRGAGIPLPAFTP</sequence>
<comment type="cofactor">
    <cofactor evidence="2 10">
        <name>Mg(2+)</name>
        <dbReference type="ChEBI" id="CHEBI:18420"/>
    </cofactor>
</comment>
<dbReference type="EC" id="3.1.3.18" evidence="5 10"/>
<dbReference type="UniPathway" id="UPA00865">
    <property type="reaction ID" value="UER00834"/>
</dbReference>
<dbReference type="HAMAP" id="MF_00495">
    <property type="entry name" value="GPH_hydrolase_bact"/>
    <property type="match status" value="1"/>
</dbReference>
<feature type="compositionally biased region" description="Pro residues" evidence="11">
    <location>
        <begin position="74"/>
        <end position="83"/>
    </location>
</feature>
<dbReference type="GO" id="GO:0005975">
    <property type="term" value="P:carbohydrate metabolic process"/>
    <property type="evidence" value="ECO:0007669"/>
    <property type="project" value="InterPro"/>
</dbReference>
<evidence type="ECO:0000256" key="6">
    <source>
        <dbReference type="ARBA" id="ARBA00022723"/>
    </source>
</evidence>
<dbReference type="SFLD" id="SFLDG01135">
    <property type="entry name" value="C1.5.6:_HAD__Beta-PGM__Phospha"/>
    <property type="match status" value="1"/>
</dbReference>
<dbReference type="GO" id="GO:0046872">
    <property type="term" value="F:metal ion binding"/>
    <property type="evidence" value="ECO:0007669"/>
    <property type="project" value="UniProtKB-KW"/>
</dbReference>
<keyword evidence="8 10" id="KW-0460">Magnesium</keyword>
<comment type="catalytic activity">
    <reaction evidence="1 10">
        <text>2-phosphoglycolate + H2O = glycolate + phosphate</text>
        <dbReference type="Rhea" id="RHEA:14369"/>
        <dbReference type="ChEBI" id="CHEBI:15377"/>
        <dbReference type="ChEBI" id="CHEBI:29805"/>
        <dbReference type="ChEBI" id="CHEBI:43474"/>
        <dbReference type="ChEBI" id="CHEBI:58033"/>
        <dbReference type="EC" id="3.1.3.18"/>
    </reaction>
</comment>
<keyword evidence="13" id="KW-1185">Reference proteome</keyword>
<dbReference type="Proteomes" id="UP000192726">
    <property type="component" value="Chromosome"/>
</dbReference>
<evidence type="ECO:0000256" key="8">
    <source>
        <dbReference type="ARBA" id="ARBA00022842"/>
    </source>
</evidence>
<dbReference type="NCBIfam" id="TIGR01449">
    <property type="entry name" value="PGP_bact"/>
    <property type="match status" value="1"/>
</dbReference>
<feature type="active site" description="Nucleophile" evidence="10">
    <location>
        <position position="98"/>
    </location>
</feature>
<evidence type="ECO:0000313" key="13">
    <source>
        <dbReference type="Proteomes" id="UP000192726"/>
    </source>
</evidence>
<evidence type="ECO:0000256" key="4">
    <source>
        <dbReference type="ARBA" id="ARBA00006171"/>
    </source>
</evidence>
<dbReference type="PANTHER" id="PTHR43434">
    <property type="entry name" value="PHOSPHOGLYCOLATE PHOSPHATASE"/>
    <property type="match status" value="1"/>
</dbReference>
<dbReference type="InterPro" id="IPR006439">
    <property type="entry name" value="HAD-SF_hydro_IA"/>
</dbReference>
<keyword evidence="7 10" id="KW-0378">Hydrolase</keyword>
<dbReference type="InterPro" id="IPR036412">
    <property type="entry name" value="HAD-like_sf"/>
</dbReference>
<evidence type="ECO:0000256" key="5">
    <source>
        <dbReference type="ARBA" id="ARBA00013078"/>
    </source>
</evidence>
<feature type="compositionally biased region" description="Low complexity" evidence="11">
    <location>
        <begin position="62"/>
        <end position="73"/>
    </location>
</feature>
<keyword evidence="9 10" id="KW-0119">Carbohydrate metabolism</keyword>
<dbReference type="SFLD" id="SFLDG01129">
    <property type="entry name" value="C1.5:_HAD__Beta-PGM__Phosphata"/>
    <property type="match status" value="1"/>
</dbReference>
<dbReference type="EMBL" id="CP020569">
    <property type="protein sequence ID" value="ARF55743.1"/>
    <property type="molecule type" value="Genomic_DNA"/>
</dbReference>
<dbReference type="InterPro" id="IPR037512">
    <property type="entry name" value="PGPase_prok"/>
</dbReference>
<proteinExistence type="inferred from homology"/>
<reference evidence="12 13" key="1">
    <citation type="submission" date="2017-04" db="EMBL/GenBank/DDBJ databases">
        <title>Complete Genome Sequence of Streptomyces gilvosporeus F607, a Capable Producer of Natamycin.</title>
        <authorList>
            <person name="Zong G."/>
            <person name="Zhong C."/>
            <person name="Fu J."/>
            <person name="Qin R."/>
            <person name="Cao G."/>
        </authorList>
    </citation>
    <scope>NUCLEOTIDE SEQUENCE [LARGE SCALE GENOMIC DNA]</scope>
    <source>
        <strain evidence="12 13">F607</strain>
    </source>
</reference>
<dbReference type="GO" id="GO:0006281">
    <property type="term" value="P:DNA repair"/>
    <property type="evidence" value="ECO:0007669"/>
    <property type="project" value="TreeGrafter"/>
</dbReference>
<feature type="binding site" evidence="10">
    <location>
        <position position="98"/>
    </location>
    <ligand>
        <name>Mg(2+)</name>
        <dbReference type="ChEBI" id="CHEBI:18420"/>
    </ligand>
</feature>
<evidence type="ECO:0000256" key="7">
    <source>
        <dbReference type="ARBA" id="ARBA00022801"/>
    </source>
</evidence>
<dbReference type="Pfam" id="PF13419">
    <property type="entry name" value="HAD_2"/>
    <property type="match status" value="1"/>
</dbReference>
<dbReference type="InterPro" id="IPR050155">
    <property type="entry name" value="HAD-like_hydrolase_sf"/>
</dbReference>
<evidence type="ECO:0000256" key="1">
    <source>
        <dbReference type="ARBA" id="ARBA00000830"/>
    </source>
</evidence>
<dbReference type="STRING" id="553510.B1H19_17555"/>
<feature type="compositionally biased region" description="Polar residues" evidence="11">
    <location>
        <begin position="37"/>
        <end position="52"/>
    </location>
</feature>
<feature type="region of interest" description="Disordered" evidence="11">
    <location>
        <begin position="1"/>
        <end position="93"/>
    </location>
</feature>
<evidence type="ECO:0000313" key="12">
    <source>
        <dbReference type="EMBL" id="ARF55743.1"/>
    </source>
</evidence>
<dbReference type="GO" id="GO:0005829">
    <property type="term" value="C:cytosol"/>
    <property type="evidence" value="ECO:0007669"/>
    <property type="project" value="TreeGrafter"/>
</dbReference>
<dbReference type="InterPro" id="IPR023214">
    <property type="entry name" value="HAD_sf"/>
</dbReference>
<evidence type="ECO:0000256" key="10">
    <source>
        <dbReference type="HAMAP-Rule" id="MF_00495"/>
    </source>
</evidence>
<dbReference type="AlphaFoldDB" id="A0A1V0TS71"/>
<dbReference type="Gene3D" id="3.40.50.1000">
    <property type="entry name" value="HAD superfamily/HAD-like"/>
    <property type="match status" value="1"/>
</dbReference>
<evidence type="ECO:0000256" key="11">
    <source>
        <dbReference type="SAM" id="MobiDB-lite"/>
    </source>
</evidence>
<organism evidence="12 13">
    <name type="scientific">Streptomyces gilvosporeus</name>
    <dbReference type="NCBI Taxonomy" id="553510"/>
    <lineage>
        <taxon>Bacteria</taxon>
        <taxon>Bacillati</taxon>
        <taxon>Actinomycetota</taxon>
        <taxon>Actinomycetes</taxon>
        <taxon>Kitasatosporales</taxon>
        <taxon>Streptomycetaceae</taxon>
        <taxon>Streptomyces</taxon>
    </lineage>
</organism>
<dbReference type="GO" id="GO:0008967">
    <property type="term" value="F:phosphoglycolate phosphatase activity"/>
    <property type="evidence" value="ECO:0007669"/>
    <property type="project" value="UniProtKB-UniRule"/>
</dbReference>
<dbReference type="NCBIfam" id="TIGR01549">
    <property type="entry name" value="HAD-SF-IA-v1"/>
    <property type="match status" value="1"/>
</dbReference>
<accession>A0A1V0TS71</accession>
<dbReference type="KEGG" id="sgv:B1H19_17555"/>
<feature type="binding site" evidence="10">
    <location>
        <position position="100"/>
    </location>
    <ligand>
        <name>Mg(2+)</name>
        <dbReference type="ChEBI" id="CHEBI:18420"/>
    </ligand>
</feature>
<name>A0A1V0TS71_9ACTN</name>
<comment type="function">
    <text evidence="10">Specifically catalyzes the dephosphorylation of 2-phosphoglycolate.</text>
</comment>
<comment type="similarity">
    <text evidence="4 10">Belongs to the HAD-like hydrolase superfamily. CbbY/CbbZ/Gph/YieH family.</text>
</comment>
<dbReference type="SUPFAM" id="SSF56784">
    <property type="entry name" value="HAD-like"/>
    <property type="match status" value="1"/>
</dbReference>
<evidence type="ECO:0000256" key="2">
    <source>
        <dbReference type="ARBA" id="ARBA00001946"/>
    </source>
</evidence>